<feature type="region of interest" description="Disordered" evidence="1">
    <location>
        <begin position="497"/>
        <end position="531"/>
    </location>
</feature>
<feature type="compositionally biased region" description="Basic residues" evidence="1">
    <location>
        <begin position="971"/>
        <end position="980"/>
    </location>
</feature>
<name>A0AAN8NF42_9PEZI</name>
<dbReference type="Proteomes" id="UP001307849">
    <property type="component" value="Unassembled WGS sequence"/>
</dbReference>
<feature type="region of interest" description="Disordered" evidence="1">
    <location>
        <begin position="825"/>
        <end position="883"/>
    </location>
</feature>
<protein>
    <submittedName>
        <fullName evidence="2">Uncharacterized protein</fullName>
    </submittedName>
</protein>
<feature type="compositionally biased region" description="Polar residues" evidence="1">
    <location>
        <begin position="194"/>
        <end position="211"/>
    </location>
</feature>
<sequence>MSRRPPPQDHSASSNDVPTVTSPVNSSYPAGILRPPPANRAISEPFGGYDVPASSTTPNARPLRSILTNPIPPPSTPRVRFLIPQSSTEIRDRLAGREGLVDSPGSTASTTSRDGAYSDSDPEQDDQQQQQATQPRRPSSQEPRDLSDIIGRSVRGFVKRNFDRNTRGQDQERERERDPNRGSVSRGVDEQPYRTRNNGSPAQSDTSSVITSPELRRASLANTTGRNSPLQRFGARSINELRNVPSRASTVDSITSEPKPSKPEDLSKAPPPLLQSQSQASQSQQRPLAESGRPRPGSPIRRKSSGHDSYHGPGQADTYFYGTPAAEQEPGVYYGPPPPKMPTPPPPPAMVPPKYKPGGGSAAEFYNPDNVDPDAAIPIQEGSQYELTITTGAAKPQAPQPSPGSFFGGPITAEPTSSLPGGFPGTPVNASAPTSFSTAQSNPSYPPQAQVQLSYAPPTNPGAPSTSVNTVGGATMTTGTMSAIDAATLAEMAYDQSLANQQHPTSTATPSNLANLPPLPPSTAPTYASPYAPPLQAINTNVQAIAPPRPLTTMSPVPMQSPVLVAPRPQHPSNMVPAIAAAAVAGGVIGAAAHASHSHSASISSQTSYSQNSYSQTSQSYVPAPPSHQPPPPPPLASVTSPTTGKPKPPPKPAKPLLLTGIFGGKRPSISSPTVSQTGSSVGGKILATGLVGATAAVATAFAGQSSASASSKPSNLPPLITNAVTKPSSSSSHHGKTAAIVAGTAALTVAAVASHKKEKEKEKEKQKISTKPSVTSSSSGDVTRIHGLKGKANYNQRSNDIRGVKLPSAMNAFDSASSSDFLFDTDEDSSSSSSSHGKKRRHKGNHEKKKGKNRAIEDLSSSHSSMDFGGDDTGRSRGNSKSYGALGAATTAAITIPGVVNDLNHSEDEGSSPRNRPGSHMRKKSTDSDLAFGRSVGSNVSGYTSDSSMYSSKQSPETGGGFQFWAVRNRTGRRKARRVSSRDSINSVNSALGFGDSSDESKPGSKGWLRKRESLDSNLAFGLSSASTSRRSSYASGLRDKFTIEEEDDDEYERDRRKDNQESPTMVKAALETAAAYTAAEAARRKSHDRRPSEGIIVAPGHRLITEEQRMADYERLDRMRTEELKKDIARQKEAARLSELENDRKEKEKFDRERMERRRKEEEFRREKQWMIEEEERRGSIQRQVTPFYYYY</sequence>
<dbReference type="EMBL" id="JAVHJM010000001">
    <property type="protein sequence ID" value="KAK6519773.1"/>
    <property type="molecule type" value="Genomic_DNA"/>
</dbReference>
<feature type="compositionally biased region" description="Polar residues" evidence="1">
    <location>
        <begin position="428"/>
        <end position="453"/>
    </location>
</feature>
<feature type="compositionally biased region" description="Low complexity" evidence="1">
    <location>
        <begin position="127"/>
        <end position="141"/>
    </location>
</feature>
<feature type="region of interest" description="Disordered" evidence="1">
    <location>
        <begin position="602"/>
        <end position="681"/>
    </location>
</feature>
<feature type="region of interest" description="Disordered" evidence="1">
    <location>
        <begin position="1140"/>
        <end position="1163"/>
    </location>
</feature>
<feature type="region of interest" description="Disordered" evidence="1">
    <location>
        <begin position="1046"/>
        <end position="1067"/>
    </location>
</feature>
<reference evidence="2 3" key="1">
    <citation type="submission" date="2019-10" db="EMBL/GenBank/DDBJ databases">
        <authorList>
            <person name="Palmer J.M."/>
        </authorList>
    </citation>
    <scope>NUCLEOTIDE SEQUENCE [LARGE SCALE GENOMIC DNA]</scope>
    <source>
        <strain evidence="2 3">TWF506</strain>
    </source>
</reference>
<gene>
    <name evidence="2" type="ORF">TWF506_000071</name>
</gene>
<feature type="compositionally biased region" description="Low complexity" evidence="1">
    <location>
        <begin position="274"/>
        <end position="299"/>
    </location>
</feature>
<feature type="compositionally biased region" description="Basic residues" evidence="1">
    <location>
        <begin position="837"/>
        <end position="854"/>
    </location>
</feature>
<feature type="compositionally biased region" description="Polar residues" evidence="1">
    <location>
        <begin position="104"/>
        <end position="113"/>
    </location>
</feature>
<evidence type="ECO:0000256" key="1">
    <source>
        <dbReference type="SAM" id="MobiDB-lite"/>
    </source>
</evidence>
<feature type="compositionally biased region" description="Basic and acidic residues" evidence="1">
    <location>
        <begin position="89"/>
        <end position="100"/>
    </location>
</feature>
<feature type="region of interest" description="Disordered" evidence="1">
    <location>
        <begin position="900"/>
        <end position="1009"/>
    </location>
</feature>
<feature type="region of interest" description="Disordered" evidence="1">
    <location>
        <begin position="393"/>
        <end position="468"/>
    </location>
</feature>
<dbReference type="AlphaFoldDB" id="A0AAN8NF42"/>
<feature type="region of interest" description="Disordered" evidence="1">
    <location>
        <begin position="1"/>
        <end position="376"/>
    </location>
</feature>
<feature type="region of interest" description="Disordered" evidence="1">
    <location>
        <begin position="754"/>
        <end position="797"/>
    </location>
</feature>
<feature type="compositionally biased region" description="Polar residues" evidence="1">
    <location>
        <begin position="220"/>
        <end position="230"/>
    </location>
</feature>
<accession>A0AAN8NF42</accession>
<feature type="compositionally biased region" description="Polar residues" evidence="1">
    <location>
        <begin position="669"/>
        <end position="680"/>
    </location>
</feature>
<feature type="compositionally biased region" description="Polar residues" evidence="1">
    <location>
        <begin position="497"/>
        <end position="507"/>
    </location>
</feature>
<feature type="compositionally biased region" description="Low complexity" evidence="1">
    <location>
        <begin position="637"/>
        <end position="646"/>
    </location>
</feature>
<organism evidence="2 3">
    <name type="scientific">Arthrobotrys conoides</name>
    <dbReference type="NCBI Taxonomy" id="74498"/>
    <lineage>
        <taxon>Eukaryota</taxon>
        <taxon>Fungi</taxon>
        <taxon>Dikarya</taxon>
        <taxon>Ascomycota</taxon>
        <taxon>Pezizomycotina</taxon>
        <taxon>Orbiliomycetes</taxon>
        <taxon>Orbiliales</taxon>
        <taxon>Orbiliaceae</taxon>
        <taxon>Arthrobotrys</taxon>
    </lineage>
</organism>
<feature type="compositionally biased region" description="Basic and acidic residues" evidence="1">
    <location>
        <begin position="160"/>
        <end position="180"/>
    </location>
</feature>
<feature type="compositionally biased region" description="Polar residues" evidence="1">
    <location>
        <begin position="10"/>
        <end position="28"/>
    </location>
</feature>
<feature type="compositionally biased region" description="Pro residues" evidence="1">
    <location>
        <begin position="623"/>
        <end position="636"/>
    </location>
</feature>
<proteinExistence type="predicted"/>
<feature type="compositionally biased region" description="Low complexity" evidence="1">
    <location>
        <begin position="942"/>
        <end position="956"/>
    </location>
</feature>
<feature type="compositionally biased region" description="Pro residues" evidence="1">
    <location>
        <begin position="335"/>
        <end position="355"/>
    </location>
</feature>
<comment type="caution">
    <text evidence="2">The sequence shown here is derived from an EMBL/GenBank/DDBJ whole genome shotgun (WGS) entry which is preliminary data.</text>
</comment>
<feature type="compositionally biased region" description="Basic and acidic residues" evidence="1">
    <location>
        <begin position="756"/>
        <end position="768"/>
    </location>
</feature>
<evidence type="ECO:0000313" key="3">
    <source>
        <dbReference type="Proteomes" id="UP001307849"/>
    </source>
</evidence>
<feature type="compositionally biased region" description="Low complexity" evidence="1">
    <location>
        <begin position="602"/>
        <end position="622"/>
    </location>
</feature>
<keyword evidence="3" id="KW-1185">Reference proteome</keyword>
<feature type="compositionally biased region" description="Polar residues" evidence="1">
    <location>
        <begin position="246"/>
        <end position="258"/>
    </location>
</feature>
<evidence type="ECO:0000313" key="2">
    <source>
        <dbReference type="EMBL" id="KAK6519773.1"/>
    </source>
</evidence>
<feature type="compositionally biased region" description="Low complexity" evidence="1">
    <location>
        <begin position="770"/>
        <end position="780"/>
    </location>
</feature>